<sequence>MQILREDTGHIPYLLECGHMFCLACLKKVLKDKMYLACYTCHHELCVLNVKIAKQSVDVRLALFPCATTVSTKFVLFSVMVSTAIKNRAVRQVNVSKVHLSSKVLNKHKKILLNNDSFASTDRSNYVLDNVSSELCSLHNNPIMFYCKDDDTNICNTCLELTHKDHNLMAIQDKIKDSLSKLSALEQKVRHNLELNKMAKKDIQKTSKLLSDLVKDLSSDLQRKFLYYHSLLQCRERQLKNELKSWYKVHSEYLTDQESSITEHIASAELTIDEVCKIVEDRPNEGIDFDTIFTRLEEINDFSFHLKTEFVDYIKRCSVVNDEHLHKVINNLKIELVLNNASSTASFPISQISFLNTDFSGNKLSSPSDVKKDVKVLVTCVNDPGHFYIQTTLHHNRLKILDEKIKSYCEQFLSIANRSVNSSDYKINDIVLSKFSLEDKWCRAVIVGINIADDVNKEIKNENGDTLNECTTESIVLEEPGSRSTDSSLDTVTLRFIDYGNVETVTCEKLLKCEHCVQCGEAKREKKICVGNIGEIYVIMAPAEFHFPKGYAQKCCLSDVVPLGDRWSEEAIEAFTKMEYKNEESEVAHVDLIEQSLEGFLVSCRASVRDMLISLQVLYQEIILCQTEVSLILSFLTLNLQASSSSSLDLIHIESLLWIEWDFLHLMQDVKDFFLTMVDEMDDFYNNDVSDVYSFIPVAIGELCVAKYSVDSKWYRARVIKIVRPAQVEVIYIDYGNLEVISTWNVKKIKESFCLLPPQAFECSLAGLSPKSDDGESDWRAEATEFLNGLKEDFYQCLVVGREKEKLSIYLLASDSSLVNETLAFRGWASKMFDAAFKTARVQQILYEYYLYGWNKLINYTKQKKVREATLEVDVVHIVSPGLFYVRFPQQTKDLTKFISELNEFVRISGLKQNCTPYASVNELEEKDSLNQSPLSPSEEKSSVDSSRCRACGDVCLVYDSILQNYMRGVISKVDLSTQTATVHMMDHGSSQRVAISSIMTLPDRLRNKPALVTKCHLFNVVPAGGGREWSQISTESFSKLSHKTGVSCPFSSRPLFELCILARERLLAEIHITLHEHIQYIRVNINVYSGQAHKLTCELQLFNDDEWSSELSDSLPVDLSYKDPTPGSSGESRLMLSEYLLMIGLALKLKNSSVVDDDQRLESKSNVKSLTASDPSANDIELAPQTQELSINEQVNCKESCVDNNSKMKVHLKSKNRKCWGDSEEDDEKEDVDDFVAVMCDDGSLVDAKETELSTEMQDVVVDENYPPPTALVGEEITVSFTHLDDEGTFHFQAYSSDPSVQNSMQIEVDNRCNLTRTTQKVWKTGQLVSCLYKSDGYFYRGKILKAYNQKLIAKVLFVDYGNIEFVDYCDISHPLFTDFPVLSYKCQLNNYIWKKVDKSVNSKLIDLTSLIIYNNGNDLLLHIKDRSKEKSDNLYVADVFLGGNIPLVPIVECAEQLLDSNKQISIEQLLSHPLLCHRLHQPHDFQQPSANQRRQALLVTPSPSTSFHHSTLLDSDKCTKLKNIDTSYVKTFMDKLKNIDPRNASGPVTDDLKEDFDAGSSEASKLMKAQRPKGSNVIAAKKNVKCFHSKLNKGKADAGQSSEGRENAKPQISMILKKKPNEIRENVLIYPEPPSLQKGDVITCVVTCTLNESEIYIQRILAQINNPSDEIWKTVIMMHSQMERDHQQHYADYKLLNIAETKKGSPCLVKSHKDNRWYRGLILDSFQSYDKYSCYVKLIDFGQVEKVHDCGRFRELPVEHYAFPRLSIKCTVNFQHLKNDLNIKNIEQLKSKIYSAYINDHQENGDYLVHLRYL</sequence>
<dbReference type="PROSITE" id="PS50304">
    <property type="entry name" value="TUDOR"/>
    <property type="match status" value="4"/>
</dbReference>
<feature type="region of interest" description="Disordered" evidence="5">
    <location>
        <begin position="925"/>
        <end position="945"/>
    </location>
</feature>
<feature type="compositionally biased region" description="Polar residues" evidence="5">
    <location>
        <begin position="1167"/>
        <end position="1177"/>
    </location>
</feature>
<dbReference type="InParanoid" id="T1FQ43"/>
<proteinExistence type="predicted"/>
<dbReference type="SUPFAM" id="SSF57850">
    <property type="entry name" value="RING/U-box"/>
    <property type="match status" value="1"/>
</dbReference>
<dbReference type="InterPro" id="IPR002999">
    <property type="entry name" value="Tudor"/>
</dbReference>
<name>T1FQ43_HELRO</name>
<evidence type="ECO:0000313" key="9">
    <source>
        <dbReference type="EnsemblMetazoa" id="HelroP188557"/>
    </source>
</evidence>
<dbReference type="HOGENOM" id="CLU_237732_0_0_1"/>
<evidence type="ECO:0000256" key="2">
    <source>
        <dbReference type="ARBA" id="ARBA00022771"/>
    </source>
</evidence>
<evidence type="ECO:0000313" key="10">
    <source>
        <dbReference type="Proteomes" id="UP000015101"/>
    </source>
</evidence>
<dbReference type="CTD" id="20210940"/>
<dbReference type="InterPro" id="IPR000315">
    <property type="entry name" value="Znf_B-box"/>
</dbReference>
<keyword evidence="2 4" id="KW-0863">Zinc-finger</keyword>
<dbReference type="InterPro" id="IPR013083">
    <property type="entry name" value="Znf_RING/FYVE/PHD"/>
</dbReference>
<dbReference type="EnsemblMetazoa" id="HelroT188557">
    <property type="protein sequence ID" value="HelroP188557"/>
    <property type="gene ID" value="HelroG188557"/>
</dbReference>
<feature type="domain" description="Tudor" evidence="7">
    <location>
        <begin position="949"/>
        <end position="1009"/>
    </location>
</feature>
<dbReference type="SUPFAM" id="SSF63748">
    <property type="entry name" value="Tudor/PWWP/MBT"/>
    <property type="match status" value="5"/>
</dbReference>
<dbReference type="PROSITE" id="PS00518">
    <property type="entry name" value="ZF_RING_1"/>
    <property type="match status" value="1"/>
</dbReference>
<dbReference type="OrthoDB" id="5800423at2759"/>
<reference evidence="10" key="1">
    <citation type="submission" date="2012-12" db="EMBL/GenBank/DDBJ databases">
        <authorList>
            <person name="Hellsten U."/>
            <person name="Grimwood J."/>
            <person name="Chapman J.A."/>
            <person name="Shapiro H."/>
            <person name="Aerts A."/>
            <person name="Otillar R.P."/>
            <person name="Terry A.Y."/>
            <person name="Boore J.L."/>
            <person name="Simakov O."/>
            <person name="Marletaz F."/>
            <person name="Cho S.-J."/>
            <person name="Edsinger-Gonzales E."/>
            <person name="Havlak P."/>
            <person name="Kuo D.-H."/>
            <person name="Larsson T."/>
            <person name="Lv J."/>
            <person name="Arendt D."/>
            <person name="Savage R."/>
            <person name="Osoegawa K."/>
            <person name="de Jong P."/>
            <person name="Lindberg D.R."/>
            <person name="Seaver E.C."/>
            <person name="Weisblat D.A."/>
            <person name="Putnam N.H."/>
            <person name="Grigoriev I.V."/>
            <person name="Rokhsar D.S."/>
        </authorList>
    </citation>
    <scope>NUCLEOTIDE SEQUENCE</scope>
</reference>
<dbReference type="FunCoup" id="T1FQ43">
    <property type="interactions" value="4"/>
</dbReference>
<keyword evidence="3" id="KW-0862">Zinc</keyword>
<reference evidence="9" key="3">
    <citation type="submission" date="2015-06" db="UniProtKB">
        <authorList>
            <consortium name="EnsemblMetazoa"/>
        </authorList>
    </citation>
    <scope>IDENTIFICATION</scope>
</reference>
<keyword evidence="1" id="KW-0479">Metal-binding</keyword>
<organism evidence="9 10">
    <name type="scientific">Helobdella robusta</name>
    <name type="common">Californian leech</name>
    <dbReference type="NCBI Taxonomy" id="6412"/>
    <lineage>
        <taxon>Eukaryota</taxon>
        <taxon>Metazoa</taxon>
        <taxon>Spiralia</taxon>
        <taxon>Lophotrochozoa</taxon>
        <taxon>Annelida</taxon>
        <taxon>Clitellata</taxon>
        <taxon>Hirudinea</taxon>
        <taxon>Rhynchobdellida</taxon>
        <taxon>Glossiphoniidae</taxon>
        <taxon>Helobdella</taxon>
    </lineage>
</organism>
<dbReference type="InterPro" id="IPR035437">
    <property type="entry name" value="SNase_OB-fold_sf"/>
</dbReference>
<dbReference type="Gene3D" id="3.30.40.10">
    <property type="entry name" value="Zinc/RING finger domain, C3HC4 (zinc finger)"/>
    <property type="match status" value="1"/>
</dbReference>
<dbReference type="EMBL" id="KB096742">
    <property type="protein sequence ID" value="ESO02045.1"/>
    <property type="molecule type" value="Genomic_DNA"/>
</dbReference>
<dbReference type="PANTHER" id="PTHR16442:SF1">
    <property type="entry name" value="RING FINGER PROTEIN 17"/>
    <property type="match status" value="1"/>
</dbReference>
<dbReference type="EMBL" id="AMQM01000778">
    <property type="status" value="NOT_ANNOTATED_CDS"/>
    <property type="molecule type" value="Genomic_DNA"/>
</dbReference>
<feature type="region of interest" description="Disordered" evidence="5">
    <location>
        <begin position="1159"/>
        <end position="1180"/>
    </location>
</feature>
<feature type="domain" description="Tudor" evidence="7">
    <location>
        <begin position="1702"/>
        <end position="1764"/>
    </location>
</feature>
<dbReference type="Gene3D" id="2.40.50.90">
    <property type="match status" value="4"/>
</dbReference>
<dbReference type="FunFam" id="2.30.30.140:FF:000018">
    <property type="entry name" value="Serine/threonine-protein kinase 31"/>
    <property type="match status" value="1"/>
</dbReference>
<dbReference type="SUPFAM" id="SSF57845">
    <property type="entry name" value="B-box zinc-binding domain"/>
    <property type="match status" value="1"/>
</dbReference>
<dbReference type="GO" id="GO:0008270">
    <property type="term" value="F:zinc ion binding"/>
    <property type="evidence" value="ECO:0007669"/>
    <property type="project" value="UniProtKB-KW"/>
</dbReference>
<dbReference type="Gene3D" id="2.30.30.140">
    <property type="match status" value="5"/>
</dbReference>
<dbReference type="SMART" id="SM00333">
    <property type="entry name" value="TUDOR"/>
    <property type="match status" value="4"/>
</dbReference>
<dbReference type="EMBL" id="AMQM01000777">
    <property type="status" value="NOT_ANNOTATED_CDS"/>
    <property type="molecule type" value="Genomic_DNA"/>
</dbReference>
<dbReference type="STRING" id="6412.T1FQ43"/>
<dbReference type="KEGG" id="hro:HELRODRAFT_188557"/>
<evidence type="ECO:0000256" key="1">
    <source>
        <dbReference type="ARBA" id="ARBA00022723"/>
    </source>
</evidence>
<dbReference type="eggNOG" id="KOG2039">
    <property type="taxonomic scope" value="Eukaryota"/>
</dbReference>
<dbReference type="InterPro" id="IPR017907">
    <property type="entry name" value="Znf_RING_CS"/>
</dbReference>
<accession>T1FQ43</accession>
<evidence type="ECO:0000259" key="7">
    <source>
        <dbReference type="PROSITE" id="PS50304"/>
    </source>
</evidence>
<gene>
    <name evidence="9" type="primary">20210940</name>
    <name evidence="8" type="ORF">HELRODRAFT_188557</name>
</gene>
<evidence type="ECO:0000256" key="3">
    <source>
        <dbReference type="ARBA" id="ARBA00022833"/>
    </source>
</evidence>
<evidence type="ECO:0000256" key="4">
    <source>
        <dbReference type="PROSITE-ProRule" id="PRU00024"/>
    </source>
</evidence>
<evidence type="ECO:0008006" key="11">
    <source>
        <dbReference type="Google" id="ProtNLM"/>
    </source>
</evidence>
<evidence type="ECO:0000256" key="5">
    <source>
        <dbReference type="SAM" id="MobiDB-lite"/>
    </source>
</evidence>
<feature type="domain" description="Tudor" evidence="7">
    <location>
        <begin position="1323"/>
        <end position="1383"/>
    </location>
</feature>
<dbReference type="RefSeq" id="XP_009019453.1">
    <property type="nucleotide sequence ID" value="XM_009021205.1"/>
</dbReference>
<dbReference type="Pfam" id="PF00643">
    <property type="entry name" value="zf-B_box"/>
    <property type="match status" value="1"/>
</dbReference>
<feature type="domain" description="Tudor" evidence="7">
    <location>
        <begin position="697"/>
        <end position="756"/>
    </location>
</feature>
<feature type="domain" description="B box-type" evidence="6">
    <location>
        <begin position="131"/>
        <end position="171"/>
    </location>
</feature>
<dbReference type="CDD" id="cd20379">
    <property type="entry name" value="Tudor_dTUD-like"/>
    <property type="match status" value="1"/>
</dbReference>
<protein>
    <recommendedName>
        <fullName evidence="11">RING finger protein 17</fullName>
    </recommendedName>
</protein>
<dbReference type="Proteomes" id="UP000015101">
    <property type="component" value="Unassembled WGS sequence"/>
</dbReference>
<dbReference type="Pfam" id="PF00567">
    <property type="entry name" value="TUDOR"/>
    <property type="match status" value="5"/>
</dbReference>
<dbReference type="PANTHER" id="PTHR16442">
    <property type="entry name" value="RING FINGER PROTEIN 17"/>
    <property type="match status" value="1"/>
</dbReference>
<reference evidence="8 10" key="2">
    <citation type="journal article" date="2013" name="Nature">
        <title>Insights into bilaterian evolution from three spiralian genomes.</title>
        <authorList>
            <person name="Simakov O."/>
            <person name="Marletaz F."/>
            <person name="Cho S.J."/>
            <person name="Edsinger-Gonzales E."/>
            <person name="Havlak P."/>
            <person name="Hellsten U."/>
            <person name="Kuo D.H."/>
            <person name="Larsson T."/>
            <person name="Lv J."/>
            <person name="Arendt D."/>
            <person name="Savage R."/>
            <person name="Osoegawa K."/>
            <person name="de Jong P."/>
            <person name="Grimwood J."/>
            <person name="Chapman J.A."/>
            <person name="Shapiro H."/>
            <person name="Aerts A."/>
            <person name="Otillar R.P."/>
            <person name="Terry A.Y."/>
            <person name="Boore J.L."/>
            <person name="Grigoriev I.V."/>
            <person name="Lindberg D.R."/>
            <person name="Seaver E.C."/>
            <person name="Weisblat D.A."/>
            <person name="Putnam N.H."/>
            <person name="Rokhsar D.S."/>
        </authorList>
    </citation>
    <scope>NUCLEOTIDE SEQUENCE</scope>
</reference>
<dbReference type="SMART" id="SM00336">
    <property type="entry name" value="BBOX"/>
    <property type="match status" value="1"/>
</dbReference>
<dbReference type="GeneID" id="20210940"/>
<dbReference type="Gene3D" id="3.30.160.60">
    <property type="entry name" value="Classic Zinc Finger"/>
    <property type="match status" value="1"/>
</dbReference>
<keyword evidence="10" id="KW-1185">Reference proteome</keyword>
<evidence type="ECO:0000259" key="6">
    <source>
        <dbReference type="PROSITE" id="PS50119"/>
    </source>
</evidence>
<evidence type="ECO:0000313" key="8">
    <source>
        <dbReference type="EMBL" id="ESO02045.1"/>
    </source>
</evidence>
<dbReference type="PROSITE" id="PS50119">
    <property type="entry name" value="ZF_BBOX"/>
    <property type="match status" value="1"/>
</dbReference>